<dbReference type="OrthoDB" id="958614at2"/>
<organism evidence="3 4">
    <name type="scientific">Siphonobacter aquaeclarae</name>
    <dbReference type="NCBI Taxonomy" id="563176"/>
    <lineage>
        <taxon>Bacteria</taxon>
        <taxon>Pseudomonadati</taxon>
        <taxon>Bacteroidota</taxon>
        <taxon>Cytophagia</taxon>
        <taxon>Cytophagales</taxon>
        <taxon>Cytophagaceae</taxon>
        <taxon>Siphonobacter</taxon>
    </lineage>
</organism>
<dbReference type="InterPro" id="IPR001789">
    <property type="entry name" value="Sig_transdc_resp-reg_receiver"/>
</dbReference>
<dbReference type="RefSeq" id="WP_093197290.1">
    <property type="nucleotide sequence ID" value="NZ_FNGS01000001.1"/>
</dbReference>
<dbReference type="GO" id="GO:0000160">
    <property type="term" value="P:phosphorelay signal transduction system"/>
    <property type="evidence" value="ECO:0007669"/>
    <property type="project" value="InterPro"/>
</dbReference>
<protein>
    <submittedName>
        <fullName evidence="3">Response regulator receiver domain-containing protein</fullName>
    </submittedName>
</protein>
<proteinExistence type="predicted"/>
<sequence length="137" mass="15745">MKPLFLIVEDDRDDRELLSQVSSEDESLCELRFAENGAQALEWLSTMPEKPSLLMIDLNLPRMNGMELLSKVKTSMEWRNIPVVVFSTCGSPDSIRKAYSLGANSYIVKPDSFQALTRVWSTFCRFWTETVQLPYSR</sequence>
<feature type="modified residue" description="4-aspartylphosphate" evidence="1">
    <location>
        <position position="57"/>
    </location>
</feature>
<dbReference type="Gene3D" id="3.40.50.2300">
    <property type="match status" value="1"/>
</dbReference>
<dbReference type="Pfam" id="PF00072">
    <property type="entry name" value="Response_reg"/>
    <property type="match status" value="1"/>
</dbReference>
<dbReference type="EMBL" id="FNGS01000001">
    <property type="protein sequence ID" value="SDL25479.1"/>
    <property type="molecule type" value="Genomic_DNA"/>
</dbReference>
<dbReference type="PANTHER" id="PTHR44520">
    <property type="entry name" value="RESPONSE REGULATOR RCP1-RELATED"/>
    <property type="match status" value="1"/>
</dbReference>
<evidence type="ECO:0000259" key="2">
    <source>
        <dbReference type="PROSITE" id="PS50110"/>
    </source>
</evidence>
<keyword evidence="4" id="KW-1185">Reference proteome</keyword>
<feature type="domain" description="Response regulatory" evidence="2">
    <location>
        <begin position="4"/>
        <end position="124"/>
    </location>
</feature>
<dbReference type="Proteomes" id="UP000198901">
    <property type="component" value="Unassembled WGS sequence"/>
</dbReference>
<keyword evidence="1" id="KW-0597">Phosphoprotein</keyword>
<dbReference type="CDD" id="cd17557">
    <property type="entry name" value="REC_Rcp-like"/>
    <property type="match status" value="1"/>
</dbReference>
<gene>
    <name evidence="3" type="ORF">SAMN04488090_0511</name>
</gene>
<dbReference type="PROSITE" id="PS50110">
    <property type="entry name" value="RESPONSE_REGULATORY"/>
    <property type="match status" value="1"/>
</dbReference>
<dbReference type="STRING" id="563176.SAMN04488090_0511"/>
<evidence type="ECO:0000313" key="3">
    <source>
        <dbReference type="EMBL" id="SDL25479.1"/>
    </source>
</evidence>
<dbReference type="AlphaFoldDB" id="A0A1G9IJR3"/>
<accession>A0A1G9IJR3</accession>
<dbReference type="InterPro" id="IPR052893">
    <property type="entry name" value="TCS_response_regulator"/>
</dbReference>
<evidence type="ECO:0000256" key="1">
    <source>
        <dbReference type="PROSITE-ProRule" id="PRU00169"/>
    </source>
</evidence>
<evidence type="ECO:0000313" key="4">
    <source>
        <dbReference type="Proteomes" id="UP000198901"/>
    </source>
</evidence>
<dbReference type="InterPro" id="IPR011006">
    <property type="entry name" value="CheY-like_superfamily"/>
</dbReference>
<dbReference type="SMART" id="SM00448">
    <property type="entry name" value="REC"/>
    <property type="match status" value="1"/>
</dbReference>
<reference evidence="3 4" key="1">
    <citation type="submission" date="2016-10" db="EMBL/GenBank/DDBJ databases">
        <authorList>
            <person name="de Groot N.N."/>
        </authorList>
    </citation>
    <scope>NUCLEOTIDE SEQUENCE [LARGE SCALE GENOMIC DNA]</scope>
    <source>
        <strain evidence="3 4">DSM 21668</strain>
    </source>
</reference>
<dbReference type="SUPFAM" id="SSF52172">
    <property type="entry name" value="CheY-like"/>
    <property type="match status" value="1"/>
</dbReference>
<dbReference type="PANTHER" id="PTHR44520:SF2">
    <property type="entry name" value="RESPONSE REGULATOR RCP1"/>
    <property type="match status" value="1"/>
</dbReference>
<name>A0A1G9IJR3_9BACT</name>